<dbReference type="InterPro" id="IPR003844">
    <property type="entry name" value="UPF0060"/>
</dbReference>
<feature type="transmembrane region" description="Helical" evidence="5">
    <location>
        <begin position="12"/>
        <end position="33"/>
    </location>
</feature>
<gene>
    <name evidence="6" type="primary">ynfA</name>
    <name evidence="6" type="ORF">NCTC12714_01680</name>
</gene>
<sequence length="118" mass="13575">MLKASRIMLKEFGIYFLAAFFEILGCFSFWLVFKSHKSPLWLALGISCVVLFAYILTKTSLDFAGRSYVIYGGIYIISSLLWLYFIEGQSPNHWDISGVLCVFCGVFIMLWGSRRNIF</sequence>
<protein>
    <submittedName>
        <fullName evidence="6">Uncharacterized BCR, YnfA/UPF0060 family</fullName>
    </submittedName>
</protein>
<dbReference type="InterPro" id="IPR037185">
    <property type="entry name" value="EmrE-like"/>
</dbReference>
<name>A0A377PWK2_9HELI</name>
<feature type="transmembrane region" description="Helical" evidence="5">
    <location>
        <begin position="68"/>
        <end position="86"/>
    </location>
</feature>
<evidence type="ECO:0000313" key="7">
    <source>
        <dbReference type="Proteomes" id="UP000255139"/>
    </source>
</evidence>
<keyword evidence="1" id="KW-1003">Cell membrane</keyword>
<feature type="transmembrane region" description="Helical" evidence="5">
    <location>
        <begin position="92"/>
        <end position="112"/>
    </location>
</feature>
<evidence type="ECO:0000256" key="5">
    <source>
        <dbReference type="SAM" id="Phobius"/>
    </source>
</evidence>
<keyword evidence="7" id="KW-1185">Reference proteome</keyword>
<dbReference type="Pfam" id="PF02694">
    <property type="entry name" value="UPF0060"/>
    <property type="match status" value="1"/>
</dbReference>
<dbReference type="SUPFAM" id="SSF103481">
    <property type="entry name" value="Multidrug resistance efflux transporter EmrE"/>
    <property type="match status" value="1"/>
</dbReference>
<evidence type="ECO:0000256" key="1">
    <source>
        <dbReference type="ARBA" id="ARBA00022475"/>
    </source>
</evidence>
<evidence type="ECO:0000256" key="2">
    <source>
        <dbReference type="ARBA" id="ARBA00022692"/>
    </source>
</evidence>
<proteinExistence type="predicted"/>
<dbReference type="PANTHER" id="PTHR36116:SF1">
    <property type="entry name" value="UPF0060 MEMBRANE PROTEIN YNFA"/>
    <property type="match status" value="1"/>
</dbReference>
<feature type="transmembrane region" description="Helical" evidence="5">
    <location>
        <begin position="39"/>
        <end position="56"/>
    </location>
</feature>
<dbReference type="Proteomes" id="UP000255139">
    <property type="component" value="Unassembled WGS sequence"/>
</dbReference>
<dbReference type="AlphaFoldDB" id="A0A377PWK2"/>
<accession>A0A377PWK2</accession>
<keyword evidence="3 5" id="KW-1133">Transmembrane helix</keyword>
<evidence type="ECO:0000256" key="4">
    <source>
        <dbReference type="ARBA" id="ARBA00023136"/>
    </source>
</evidence>
<evidence type="ECO:0000256" key="3">
    <source>
        <dbReference type="ARBA" id="ARBA00022989"/>
    </source>
</evidence>
<reference evidence="6 7" key="1">
    <citation type="submission" date="2018-06" db="EMBL/GenBank/DDBJ databases">
        <authorList>
            <consortium name="Pathogen Informatics"/>
            <person name="Doyle S."/>
        </authorList>
    </citation>
    <scope>NUCLEOTIDE SEQUENCE [LARGE SCALE GENOMIC DNA]</scope>
    <source>
        <strain evidence="6 7">NCTC12714</strain>
    </source>
</reference>
<organism evidence="6 7">
    <name type="scientific">Helicobacter muridarum</name>
    <dbReference type="NCBI Taxonomy" id="216"/>
    <lineage>
        <taxon>Bacteria</taxon>
        <taxon>Pseudomonadati</taxon>
        <taxon>Campylobacterota</taxon>
        <taxon>Epsilonproteobacteria</taxon>
        <taxon>Campylobacterales</taxon>
        <taxon>Helicobacteraceae</taxon>
        <taxon>Helicobacter</taxon>
    </lineage>
</organism>
<dbReference type="PANTHER" id="PTHR36116">
    <property type="entry name" value="UPF0060 MEMBRANE PROTEIN YNFA"/>
    <property type="match status" value="1"/>
</dbReference>
<keyword evidence="4 5" id="KW-0472">Membrane</keyword>
<evidence type="ECO:0000313" key="6">
    <source>
        <dbReference type="EMBL" id="STQ86869.1"/>
    </source>
</evidence>
<keyword evidence="2 5" id="KW-0812">Transmembrane</keyword>
<dbReference type="GO" id="GO:0005886">
    <property type="term" value="C:plasma membrane"/>
    <property type="evidence" value="ECO:0007669"/>
    <property type="project" value="TreeGrafter"/>
</dbReference>
<dbReference type="EMBL" id="UGJE01000002">
    <property type="protein sequence ID" value="STQ86869.1"/>
    <property type="molecule type" value="Genomic_DNA"/>
</dbReference>